<evidence type="ECO:0000313" key="2">
    <source>
        <dbReference type="Proteomes" id="UP001596434"/>
    </source>
</evidence>
<gene>
    <name evidence="1" type="ORF">ACFQKE_13775</name>
</gene>
<protein>
    <recommendedName>
        <fullName evidence="3">Aminotransferase class-III</fullName>
    </recommendedName>
</protein>
<evidence type="ECO:0000313" key="1">
    <source>
        <dbReference type="EMBL" id="MFC7256351.1"/>
    </source>
</evidence>
<keyword evidence="2" id="KW-1185">Reference proteome</keyword>
<organism evidence="1 2">
    <name type="scientific">Haloplanus litoreus</name>
    <dbReference type="NCBI Taxonomy" id="767515"/>
    <lineage>
        <taxon>Archaea</taxon>
        <taxon>Methanobacteriati</taxon>
        <taxon>Methanobacteriota</taxon>
        <taxon>Stenosarchaea group</taxon>
        <taxon>Halobacteria</taxon>
        <taxon>Halobacteriales</taxon>
        <taxon>Haloferacaceae</taxon>
        <taxon>Haloplanus</taxon>
    </lineage>
</organism>
<dbReference type="Gene3D" id="3.90.1150.10">
    <property type="entry name" value="Aspartate Aminotransferase, domain 1"/>
    <property type="match status" value="1"/>
</dbReference>
<comment type="caution">
    <text evidence="1">The sequence shown here is derived from an EMBL/GenBank/DDBJ whole genome shotgun (WGS) entry which is preliminary data.</text>
</comment>
<dbReference type="EMBL" id="JBHTAT010000001">
    <property type="protein sequence ID" value="MFC7256351.1"/>
    <property type="molecule type" value="Genomic_DNA"/>
</dbReference>
<sequence length="60" mass="6115">MASGDDPVDDVIGEAEDRGVLVGGGRPRIQIIVAPPLPVTDADIDEAVDAIDASIGVVFD</sequence>
<dbReference type="RefSeq" id="WP_379705067.1">
    <property type="nucleotide sequence ID" value="NZ_JBHTAT010000001.1"/>
</dbReference>
<dbReference type="InterPro" id="IPR015422">
    <property type="entry name" value="PyrdxlP-dep_Trfase_small"/>
</dbReference>
<dbReference type="GeneID" id="96954739"/>
<proteinExistence type="predicted"/>
<dbReference type="AlphaFoldDB" id="A0ABD6A139"/>
<evidence type="ECO:0008006" key="3">
    <source>
        <dbReference type="Google" id="ProtNLM"/>
    </source>
</evidence>
<dbReference type="Proteomes" id="UP001596434">
    <property type="component" value="Unassembled WGS sequence"/>
</dbReference>
<name>A0ABD6A139_9EURY</name>
<reference evidence="1 2" key="1">
    <citation type="journal article" date="2019" name="Int. J. Syst. Evol. Microbiol.">
        <title>The Global Catalogue of Microorganisms (GCM) 10K type strain sequencing project: providing services to taxonomists for standard genome sequencing and annotation.</title>
        <authorList>
            <consortium name="The Broad Institute Genomics Platform"/>
            <consortium name="The Broad Institute Genome Sequencing Center for Infectious Disease"/>
            <person name="Wu L."/>
            <person name="Ma J."/>
        </authorList>
    </citation>
    <scope>NUCLEOTIDE SEQUENCE [LARGE SCALE GENOMIC DNA]</scope>
    <source>
        <strain evidence="1 2">GX21</strain>
    </source>
</reference>
<accession>A0ABD6A139</accession>